<dbReference type="AlphaFoldDB" id="A0A9P8UUY0"/>
<keyword evidence="3" id="KW-1185">Reference proteome</keyword>
<feature type="region of interest" description="Disordered" evidence="1">
    <location>
        <begin position="296"/>
        <end position="326"/>
    </location>
</feature>
<dbReference type="GeneID" id="70135879"/>
<dbReference type="Gene3D" id="3.30.559.10">
    <property type="entry name" value="Chloramphenicol acetyltransferase-like domain"/>
    <property type="match status" value="2"/>
</dbReference>
<organism evidence="2 3">
    <name type="scientific">Truncatella angustata</name>
    <dbReference type="NCBI Taxonomy" id="152316"/>
    <lineage>
        <taxon>Eukaryota</taxon>
        <taxon>Fungi</taxon>
        <taxon>Dikarya</taxon>
        <taxon>Ascomycota</taxon>
        <taxon>Pezizomycotina</taxon>
        <taxon>Sordariomycetes</taxon>
        <taxon>Xylariomycetidae</taxon>
        <taxon>Amphisphaeriales</taxon>
        <taxon>Sporocadaceae</taxon>
        <taxon>Truncatella</taxon>
    </lineage>
</organism>
<dbReference type="RefSeq" id="XP_045962756.1">
    <property type="nucleotide sequence ID" value="XM_046106988.1"/>
</dbReference>
<name>A0A9P8UUY0_9PEZI</name>
<gene>
    <name evidence="2" type="ORF">BKA67DRAFT_656711</name>
</gene>
<proteinExistence type="predicted"/>
<accession>A0A9P8UUY0</accession>
<sequence length="535" mass="59233">MFWNTAAPARVPTDTVVPFRYFDDTPLWRSFILYSMFAFDDVLDPKRLRDGLERLARRDGWQKIGARLRRNVKGELEYHVPAAFSQERPAITYTHVTHDLPAAEHPIASRLPTSTTGPAIVCDPDEFRSLFQREGAPTELNHYLDEDIPQIGLHIVSFKDKTLVTLYWPHTLMDALAKQAFLKAWVLVLQDRADEVALPVSAHSDPLSKLGIHPNEPHKLLAHRMSMLNLVGYGLSTISNFFNTKENRMVCVPAAFVKQLRSEAYADLVDDNAEISSISSIDGQVSPSISSVDEALSPSVSSSDGSLSLASSASSDDTKPSSVGSLDDQPFLSDGDVLCAWWTKLAVSHLPASSRRTICLNNAYSLRSALADDLLPSGRPYISNAVAFVNVLLPLDDIVSKSLGHVASTIRQAIKELGTRNQVEAFTAMWRESSAKLPPFFGDSGMHMVTFSNWSKARLFETDFSAALANPGPADEKRKPARPSYIQNCQFGLCLPNGFPIIGKDNDGNYWLSGYMNKGHWEQVDKQLAQLPRNS</sequence>
<protein>
    <submittedName>
        <fullName evidence="2">Uncharacterized protein</fullName>
    </submittedName>
</protein>
<dbReference type="EMBL" id="JAGPXC010000002">
    <property type="protein sequence ID" value="KAH6658522.1"/>
    <property type="molecule type" value="Genomic_DNA"/>
</dbReference>
<comment type="caution">
    <text evidence="2">The sequence shown here is derived from an EMBL/GenBank/DDBJ whole genome shotgun (WGS) entry which is preliminary data.</text>
</comment>
<dbReference type="Pfam" id="PF02458">
    <property type="entry name" value="Transferase"/>
    <property type="match status" value="1"/>
</dbReference>
<dbReference type="OrthoDB" id="21502at2759"/>
<dbReference type="InterPro" id="IPR023213">
    <property type="entry name" value="CAT-like_dom_sf"/>
</dbReference>
<dbReference type="Proteomes" id="UP000758603">
    <property type="component" value="Unassembled WGS sequence"/>
</dbReference>
<evidence type="ECO:0000256" key="1">
    <source>
        <dbReference type="SAM" id="MobiDB-lite"/>
    </source>
</evidence>
<reference evidence="2" key="1">
    <citation type="journal article" date="2021" name="Nat. Commun.">
        <title>Genetic determinants of endophytism in the Arabidopsis root mycobiome.</title>
        <authorList>
            <person name="Mesny F."/>
            <person name="Miyauchi S."/>
            <person name="Thiergart T."/>
            <person name="Pickel B."/>
            <person name="Atanasova L."/>
            <person name="Karlsson M."/>
            <person name="Huettel B."/>
            <person name="Barry K.W."/>
            <person name="Haridas S."/>
            <person name="Chen C."/>
            <person name="Bauer D."/>
            <person name="Andreopoulos W."/>
            <person name="Pangilinan J."/>
            <person name="LaButti K."/>
            <person name="Riley R."/>
            <person name="Lipzen A."/>
            <person name="Clum A."/>
            <person name="Drula E."/>
            <person name="Henrissat B."/>
            <person name="Kohler A."/>
            <person name="Grigoriev I.V."/>
            <person name="Martin F.M."/>
            <person name="Hacquard S."/>
        </authorList>
    </citation>
    <scope>NUCLEOTIDE SEQUENCE</scope>
    <source>
        <strain evidence="2">MPI-SDFR-AT-0073</strain>
    </source>
</reference>
<evidence type="ECO:0000313" key="2">
    <source>
        <dbReference type="EMBL" id="KAH6658522.1"/>
    </source>
</evidence>
<evidence type="ECO:0000313" key="3">
    <source>
        <dbReference type="Proteomes" id="UP000758603"/>
    </source>
</evidence>
<feature type="compositionally biased region" description="Low complexity" evidence="1">
    <location>
        <begin position="296"/>
        <end position="315"/>
    </location>
</feature>